<feature type="domain" description="DUF11" evidence="3">
    <location>
        <begin position="6"/>
        <end position="114"/>
    </location>
</feature>
<dbReference type="Pfam" id="PF18203">
    <property type="entry name" value="IPTL-CTERM"/>
    <property type="match status" value="1"/>
</dbReference>
<evidence type="ECO:0000256" key="2">
    <source>
        <dbReference type="SAM" id="Phobius"/>
    </source>
</evidence>
<gene>
    <name evidence="5" type="ORF">P4826_12705</name>
</gene>
<dbReference type="Proteomes" id="UP001303211">
    <property type="component" value="Chromosome"/>
</dbReference>
<feature type="domain" description="DUF11" evidence="3">
    <location>
        <begin position="669"/>
        <end position="790"/>
    </location>
</feature>
<protein>
    <submittedName>
        <fullName evidence="5">IPTL-CTERM sorting domain-containing protein</fullName>
    </submittedName>
</protein>
<keyword evidence="2" id="KW-1133">Transmembrane helix</keyword>
<dbReference type="Gene3D" id="2.60.40.10">
    <property type="entry name" value="Immunoglobulins"/>
    <property type="match status" value="3"/>
</dbReference>
<dbReference type="EMBL" id="CP136921">
    <property type="protein sequence ID" value="WOO31266.1"/>
    <property type="molecule type" value="Genomic_DNA"/>
</dbReference>
<dbReference type="InterPro" id="IPR051172">
    <property type="entry name" value="Chlamydia_OmcB"/>
</dbReference>
<feature type="domain" description="IPTL-CTERM protein sorting" evidence="4">
    <location>
        <begin position="1096"/>
        <end position="1120"/>
    </location>
</feature>
<feature type="domain" description="DUF11" evidence="3">
    <location>
        <begin position="261"/>
        <end position="381"/>
    </location>
</feature>
<feature type="region of interest" description="Disordered" evidence="1">
    <location>
        <begin position="1071"/>
        <end position="1094"/>
    </location>
</feature>
<keyword evidence="6" id="KW-1185">Reference proteome</keyword>
<dbReference type="Pfam" id="PF01345">
    <property type="entry name" value="DUF11"/>
    <property type="match status" value="7"/>
</dbReference>
<evidence type="ECO:0000256" key="1">
    <source>
        <dbReference type="SAM" id="MobiDB-lite"/>
    </source>
</evidence>
<dbReference type="PANTHER" id="PTHR34819">
    <property type="entry name" value="LARGE CYSTEINE-RICH PERIPLASMIC PROTEIN OMCB"/>
    <property type="match status" value="1"/>
</dbReference>
<accession>A0ABZ0J0X6</accession>
<feature type="region of interest" description="Disordered" evidence="1">
    <location>
        <begin position="632"/>
        <end position="653"/>
    </location>
</feature>
<name>A0ABZ0J0X6_9BURK</name>
<dbReference type="RefSeq" id="WP_317700741.1">
    <property type="nucleotide sequence ID" value="NZ_CP136921.1"/>
</dbReference>
<feature type="domain" description="DUF11" evidence="3">
    <location>
        <begin position="802"/>
        <end position="945"/>
    </location>
</feature>
<feature type="domain" description="DUF11" evidence="3">
    <location>
        <begin position="531"/>
        <end position="660"/>
    </location>
</feature>
<feature type="domain" description="DUF11" evidence="3">
    <location>
        <begin position="391"/>
        <end position="521"/>
    </location>
</feature>
<feature type="region of interest" description="Disordered" evidence="1">
    <location>
        <begin position="949"/>
        <end position="968"/>
    </location>
</feature>
<dbReference type="NCBIfam" id="TIGR04174">
    <property type="entry name" value="IPTL_CTERM"/>
    <property type="match status" value="1"/>
</dbReference>
<dbReference type="InterPro" id="IPR001434">
    <property type="entry name" value="OmcB-like_DUF11"/>
</dbReference>
<dbReference type="InterPro" id="IPR026442">
    <property type="entry name" value="IPTL_CTERM"/>
</dbReference>
<dbReference type="Gene3D" id="2.60.40.740">
    <property type="match status" value="1"/>
</dbReference>
<proteinExistence type="predicted"/>
<sequence>MVLSQHTVAPDPVPAGGTATVTVVLRNNGPDAAQGVKLTDVIPPGSTFVSMSATDSGVCTTSAPYECTWAADVPNAGQRTVTLRLVLPTAAVWPNNASVSTTSTDSNNANNSLTRNITAVAAADLQVTASHNAGGGAVAGTPYAYTVNVNNNGPDGLPAGQSPKVTFSVPSGSTITAIPTGAGWACSIAPAGAYPRSSGTITCDRNDALPTGNSFPAITVPAVGNLDGTVSASFGVGSNFQDADLANNTALVNVPFSSGTDMALTKSANPSGTVAVGAPVAFTLQATRRGGVNPSNIVVTDTLPAGLTYVSHSAAAPWNCAFAAPTLTCTYSGTYTGQPFSNLPAITLNATVGLGANNNVGTVTLPAGQTDPVSGNNSSSTVTVTGSNDADLSINKAPSIAPVLPGQAYNWVITARNNGPVSVAAGQTMTVTEVIPAGMQLNALPSGSGWACNSSGGASFPQAGGVTVTCTRSGPLASGSTSSITVPVQHTGTGSLTNNVCVALTGTGPADPNVVNDCANVNNTSTGTSADLSITKSASGTVVVGQPLTYRLTVSNAGPNAATNVTVTDALSNLLSSAGAPGLASISPSQGSCTPSAPANVGSATVSCNLGALASGGSATVDITVRPDNTGSTILSRGNMASVTSPDVGDPDRNNNSVTISSDVTPLVDLTVAKTVTPNPVKVGEPLVYVVTARNNGPSQASNVKITDVLPANTAMLGTATATNGGTCTAPADGATTGTIECTWPTIPRNTQYTATFRLRPLKAALGTTIHNVVNVTNDVTETDLSNNSNFADATVTAADLDILVHKTDSADPVPLGGVTEYTITTTNVGPSIATNLVVTDTFPAAGSTPTARFSYQGDLAISIAGTPVPTANVTNYCTTVPAIGDLSGTLECNFPTIGVAAGNSIQIKYKMRAESITVAGAYAGTQRNHVEVKVDETEREASNNLVDEDTTTNRTAPPLGSTIDLGISKTTSTGQALPGTEFDYTLTVTNHQAAGSGRDVVPAHGAQVTDTLPAGLTFVSAPGCSYAAGPRQVVCVVPNLAAGASTAFTLRVRVDSPYTGAATISNTATVDMPGDPVSGNNSSTATKSAGSPQTAAIPTLSEWGLIILSMLLGAFALHRMPKQSRRRM</sequence>
<evidence type="ECO:0000259" key="3">
    <source>
        <dbReference type="Pfam" id="PF01345"/>
    </source>
</evidence>
<feature type="domain" description="DUF11" evidence="3">
    <location>
        <begin position="965"/>
        <end position="1087"/>
    </location>
</feature>
<feature type="compositionally biased region" description="Polar residues" evidence="1">
    <location>
        <begin position="1079"/>
        <end position="1094"/>
    </location>
</feature>
<feature type="transmembrane region" description="Helical" evidence="2">
    <location>
        <begin position="1101"/>
        <end position="1119"/>
    </location>
</feature>
<evidence type="ECO:0000313" key="5">
    <source>
        <dbReference type="EMBL" id="WOO31266.1"/>
    </source>
</evidence>
<keyword evidence="2" id="KW-0812">Transmembrane</keyword>
<dbReference type="PANTHER" id="PTHR34819:SF3">
    <property type="entry name" value="CELL SURFACE PROTEIN"/>
    <property type="match status" value="1"/>
</dbReference>
<dbReference type="NCBIfam" id="TIGR01451">
    <property type="entry name" value="B_ant_repeat"/>
    <property type="match status" value="6"/>
</dbReference>
<dbReference type="InterPro" id="IPR047589">
    <property type="entry name" value="DUF11_rpt"/>
</dbReference>
<reference evidence="5 6" key="1">
    <citation type="submission" date="2023-03" db="EMBL/GenBank/DDBJ databases">
        <title>Diaphorobacter basophil sp. nov., isolated from a sewage-treatment plant.</title>
        <authorList>
            <person name="Yang K."/>
        </authorList>
    </citation>
    <scope>NUCLEOTIDE SEQUENCE [LARGE SCALE GENOMIC DNA]</scope>
    <source>
        <strain evidence="5 6">Y-1</strain>
    </source>
</reference>
<feature type="compositionally biased region" description="Polar residues" evidence="1">
    <location>
        <begin position="632"/>
        <end position="645"/>
    </location>
</feature>
<organism evidence="5 6">
    <name type="scientific">Diaphorobacter limosus</name>
    <dbReference type="NCBI Taxonomy" id="3036128"/>
    <lineage>
        <taxon>Bacteria</taxon>
        <taxon>Pseudomonadati</taxon>
        <taxon>Pseudomonadota</taxon>
        <taxon>Betaproteobacteria</taxon>
        <taxon>Burkholderiales</taxon>
        <taxon>Comamonadaceae</taxon>
        <taxon>Diaphorobacter</taxon>
    </lineage>
</organism>
<evidence type="ECO:0000259" key="4">
    <source>
        <dbReference type="Pfam" id="PF18203"/>
    </source>
</evidence>
<evidence type="ECO:0000313" key="6">
    <source>
        <dbReference type="Proteomes" id="UP001303211"/>
    </source>
</evidence>
<dbReference type="InterPro" id="IPR013783">
    <property type="entry name" value="Ig-like_fold"/>
</dbReference>
<keyword evidence="2" id="KW-0472">Membrane</keyword>